<feature type="transmembrane region" description="Helical" evidence="1">
    <location>
        <begin position="98"/>
        <end position="115"/>
    </location>
</feature>
<dbReference type="EMBL" id="ML996583">
    <property type="protein sequence ID" value="KAF2753791.1"/>
    <property type="molecule type" value="Genomic_DNA"/>
</dbReference>
<organism evidence="2 3">
    <name type="scientific">Pseudovirgaria hyperparasitica</name>
    <dbReference type="NCBI Taxonomy" id="470096"/>
    <lineage>
        <taxon>Eukaryota</taxon>
        <taxon>Fungi</taxon>
        <taxon>Dikarya</taxon>
        <taxon>Ascomycota</taxon>
        <taxon>Pezizomycotina</taxon>
        <taxon>Dothideomycetes</taxon>
        <taxon>Dothideomycetes incertae sedis</taxon>
        <taxon>Acrospermales</taxon>
        <taxon>Acrospermaceae</taxon>
        <taxon>Pseudovirgaria</taxon>
    </lineage>
</organism>
<dbReference type="GeneID" id="54480570"/>
<protein>
    <submittedName>
        <fullName evidence="2">Uncharacterized protein</fullName>
    </submittedName>
</protein>
<feature type="transmembrane region" description="Helical" evidence="1">
    <location>
        <begin position="71"/>
        <end position="92"/>
    </location>
</feature>
<keyword evidence="1" id="KW-1133">Transmembrane helix</keyword>
<evidence type="ECO:0000313" key="2">
    <source>
        <dbReference type="EMBL" id="KAF2753791.1"/>
    </source>
</evidence>
<accession>A0A6A6VX19</accession>
<reference evidence="2" key="1">
    <citation type="journal article" date="2020" name="Stud. Mycol.">
        <title>101 Dothideomycetes genomes: a test case for predicting lifestyles and emergence of pathogens.</title>
        <authorList>
            <person name="Haridas S."/>
            <person name="Albert R."/>
            <person name="Binder M."/>
            <person name="Bloem J."/>
            <person name="Labutti K."/>
            <person name="Salamov A."/>
            <person name="Andreopoulos B."/>
            <person name="Baker S."/>
            <person name="Barry K."/>
            <person name="Bills G."/>
            <person name="Bluhm B."/>
            <person name="Cannon C."/>
            <person name="Castanera R."/>
            <person name="Culley D."/>
            <person name="Daum C."/>
            <person name="Ezra D."/>
            <person name="Gonzalez J."/>
            <person name="Henrissat B."/>
            <person name="Kuo A."/>
            <person name="Liang C."/>
            <person name="Lipzen A."/>
            <person name="Lutzoni F."/>
            <person name="Magnuson J."/>
            <person name="Mondo S."/>
            <person name="Nolan M."/>
            <person name="Ohm R."/>
            <person name="Pangilinan J."/>
            <person name="Park H.-J."/>
            <person name="Ramirez L."/>
            <person name="Alfaro M."/>
            <person name="Sun H."/>
            <person name="Tritt A."/>
            <person name="Yoshinaga Y."/>
            <person name="Zwiers L.-H."/>
            <person name="Turgeon B."/>
            <person name="Goodwin S."/>
            <person name="Spatafora J."/>
            <person name="Crous P."/>
            <person name="Grigoriev I."/>
        </authorList>
    </citation>
    <scope>NUCLEOTIDE SEQUENCE</scope>
    <source>
        <strain evidence="2">CBS 121739</strain>
    </source>
</reference>
<keyword evidence="3" id="KW-1185">Reference proteome</keyword>
<dbReference type="Proteomes" id="UP000799437">
    <property type="component" value="Unassembled WGS sequence"/>
</dbReference>
<sequence>MHLCMQEPIPRIPRKPFSPSRLHTHILSPYYISTSQLFSFFPLQAGGFTTRFLALYLSYFSPEFFFHFSHFSKSCFFISYFPLIFLFISLLLYFPFSFFFFFFGFVFCFSFSFFLQSTWMHAEHTYIHVCMTCIYPYYIPHICSTSTCMHAYDILESCFC</sequence>
<proteinExistence type="predicted"/>
<evidence type="ECO:0000313" key="3">
    <source>
        <dbReference type="Proteomes" id="UP000799437"/>
    </source>
</evidence>
<keyword evidence="1" id="KW-0812">Transmembrane</keyword>
<dbReference type="AlphaFoldDB" id="A0A6A6VX19"/>
<evidence type="ECO:0000256" key="1">
    <source>
        <dbReference type="SAM" id="Phobius"/>
    </source>
</evidence>
<gene>
    <name evidence="2" type="ORF">EJ05DRAFT_171808</name>
</gene>
<name>A0A6A6VX19_9PEZI</name>
<dbReference type="RefSeq" id="XP_033596242.1">
    <property type="nucleotide sequence ID" value="XM_033739516.1"/>
</dbReference>
<feature type="transmembrane region" description="Helical" evidence="1">
    <location>
        <begin position="37"/>
        <end position="59"/>
    </location>
</feature>
<keyword evidence="1" id="KW-0472">Membrane</keyword>